<dbReference type="InterPro" id="IPR003773">
    <property type="entry name" value="Menaquinone_biosynth"/>
</dbReference>
<keyword evidence="2 4" id="KW-0474">Menaquinone biosynthesis</keyword>
<evidence type="ECO:0000313" key="5">
    <source>
        <dbReference type="EMBL" id="MFC0214857.1"/>
    </source>
</evidence>
<dbReference type="RefSeq" id="WP_377472279.1">
    <property type="nucleotide sequence ID" value="NZ_JBHLWN010000077.1"/>
</dbReference>
<gene>
    <name evidence="4" type="primary">mqnA</name>
    <name evidence="5" type="ORF">ACFFK0_20830</name>
</gene>
<dbReference type="SUPFAM" id="SSF53850">
    <property type="entry name" value="Periplasmic binding protein-like II"/>
    <property type="match status" value="1"/>
</dbReference>
<evidence type="ECO:0000256" key="2">
    <source>
        <dbReference type="ARBA" id="ARBA00022428"/>
    </source>
</evidence>
<dbReference type="PANTHER" id="PTHR37690:SF1">
    <property type="entry name" value="CHORISMATE DEHYDRATASE"/>
    <property type="match status" value="1"/>
</dbReference>
<dbReference type="EMBL" id="JBHLWN010000077">
    <property type="protein sequence ID" value="MFC0214857.1"/>
    <property type="molecule type" value="Genomic_DNA"/>
</dbReference>
<dbReference type="HAMAP" id="MF_00995">
    <property type="entry name" value="MqnA"/>
    <property type="match status" value="1"/>
</dbReference>
<reference evidence="5 6" key="1">
    <citation type="submission" date="2024-09" db="EMBL/GenBank/DDBJ databases">
        <authorList>
            <person name="Sun Q."/>
            <person name="Mori K."/>
        </authorList>
    </citation>
    <scope>NUCLEOTIDE SEQUENCE [LARGE SCALE GENOMIC DNA]</scope>
    <source>
        <strain evidence="5 6">CCM 7759</strain>
    </source>
</reference>
<organism evidence="5 6">
    <name type="scientific">Paenibacillus chartarius</name>
    <dbReference type="NCBI Taxonomy" id="747481"/>
    <lineage>
        <taxon>Bacteria</taxon>
        <taxon>Bacillati</taxon>
        <taxon>Bacillota</taxon>
        <taxon>Bacilli</taxon>
        <taxon>Bacillales</taxon>
        <taxon>Paenibacillaceae</taxon>
        <taxon>Paenibacillus</taxon>
    </lineage>
</organism>
<comment type="similarity">
    <text evidence="4">Belongs to the MqnA/MqnD family. MqnA subfamily.</text>
</comment>
<comment type="caution">
    <text evidence="5">The sequence shown here is derived from an EMBL/GenBank/DDBJ whole genome shotgun (WGS) entry which is preliminary data.</text>
</comment>
<dbReference type="CDD" id="cd13634">
    <property type="entry name" value="PBP2_Sco4506"/>
    <property type="match status" value="1"/>
</dbReference>
<evidence type="ECO:0000256" key="3">
    <source>
        <dbReference type="ARBA" id="ARBA00023239"/>
    </source>
</evidence>
<dbReference type="Gene3D" id="3.40.190.10">
    <property type="entry name" value="Periplasmic binding protein-like II"/>
    <property type="match status" value="2"/>
</dbReference>
<protein>
    <recommendedName>
        <fullName evidence="4">Chorismate dehydratase</fullName>
        <ecNumber evidence="4">4.2.1.151</ecNumber>
    </recommendedName>
    <alternativeName>
        <fullName evidence="4">Menaquinone biosynthetic enzyme MqnA</fullName>
    </alternativeName>
</protein>
<comment type="catalytic activity">
    <reaction evidence="4">
        <text>chorismate = 3-[(1-carboxyvinyl)-oxy]benzoate + H2O</text>
        <dbReference type="Rhea" id="RHEA:40051"/>
        <dbReference type="ChEBI" id="CHEBI:15377"/>
        <dbReference type="ChEBI" id="CHEBI:29748"/>
        <dbReference type="ChEBI" id="CHEBI:76981"/>
        <dbReference type="EC" id="4.2.1.151"/>
    </reaction>
</comment>
<dbReference type="PANTHER" id="PTHR37690">
    <property type="entry name" value="CHORISMATE DEHYDRATASE"/>
    <property type="match status" value="1"/>
</dbReference>
<comment type="pathway">
    <text evidence="1 4">Quinol/quinone metabolism; menaquinone biosynthesis.</text>
</comment>
<dbReference type="Proteomes" id="UP001589776">
    <property type="component" value="Unassembled WGS sequence"/>
</dbReference>
<keyword evidence="3 4" id="KW-0456">Lyase</keyword>
<sequence length="292" mass="33119">MTDNKDIIRIGKIKYTNVWPLFYRFPTGRADLRDHVHFEEQVPTQLNRGIASGEIDMGPISSYAYGENYQQYLLYPDMSVSALGEVKSILLFHREPLESVANGSIALTTSSASSVNLLRIIMEKYYKGKPQYSYAAPSLTDMMVQNDAALLIGDDAIRASWQNHGYRVTDLGAEWLRQTGQWMSFAVWAIRKDTAERHPELVKRVFEAFLESKRKSLADPAGMIQQAVDTIGGTRSYWEGYFGGLCYDFGAPQWSGLQLYYDYAYELGFLPERVPLQIWSDSGRSDKTAVRG</sequence>
<proteinExistence type="inferred from homology"/>
<evidence type="ECO:0000256" key="1">
    <source>
        <dbReference type="ARBA" id="ARBA00004863"/>
    </source>
</evidence>
<evidence type="ECO:0000256" key="4">
    <source>
        <dbReference type="HAMAP-Rule" id="MF_00995"/>
    </source>
</evidence>
<keyword evidence="6" id="KW-1185">Reference proteome</keyword>
<dbReference type="Pfam" id="PF02621">
    <property type="entry name" value="VitK2_biosynth"/>
    <property type="match status" value="1"/>
</dbReference>
<dbReference type="EC" id="4.2.1.151" evidence="4"/>
<evidence type="ECO:0000313" key="6">
    <source>
        <dbReference type="Proteomes" id="UP001589776"/>
    </source>
</evidence>
<name>A0ABV6DQI2_9BACL</name>
<comment type="function">
    <text evidence="4">Catalyzes the dehydration of chorismate into 3-[(1-carboxyvinyl)oxy]benzoate, a step in the biosynthesis of menaquinone (MK, vitamin K2).</text>
</comment>
<accession>A0ABV6DQI2</accession>
<dbReference type="InterPro" id="IPR030868">
    <property type="entry name" value="MqnA"/>
</dbReference>